<dbReference type="Proteomes" id="UP001497535">
    <property type="component" value="Unassembled WGS sequence"/>
</dbReference>
<proteinExistence type="predicted"/>
<reference evidence="1" key="1">
    <citation type="submission" date="2023-11" db="EMBL/GenBank/DDBJ databases">
        <authorList>
            <person name="Poullet M."/>
        </authorList>
    </citation>
    <scope>NUCLEOTIDE SEQUENCE</scope>
    <source>
        <strain evidence="1">E1834</strain>
    </source>
</reference>
<gene>
    <name evidence="1" type="ORF">MENTE1834_LOCUS25499</name>
</gene>
<protein>
    <submittedName>
        <fullName evidence="1">Uncharacterized protein</fullName>
    </submittedName>
</protein>
<accession>A0ACB0ZHJ1</accession>
<organism evidence="1 2">
    <name type="scientific">Meloidogyne enterolobii</name>
    <name type="common">Root-knot nematode worm</name>
    <name type="synonym">Meloidogyne mayaguensis</name>
    <dbReference type="NCBI Taxonomy" id="390850"/>
    <lineage>
        <taxon>Eukaryota</taxon>
        <taxon>Metazoa</taxon>
        <taxon>Ecdysozoa</taxon>
        <taxon>Nematoda</taxon>
        <taxon>Chromadorea</taxon>
        <taxon>Rhabditida</taxon>
        <taxon>Tylenchina</taxon>
        <taxon>Tylenchomorpha</taxon>
        <taxon>Tylenchoidea</taxon>
        <taxon>Meloidogynidae</taxon>
        <taxon>Meloidogyninae</taxon>
        <taxon>Meloidogyne</taxon>
    </lineage>
</organism>
<comment type="caution">
    <text evidence="1">The sequence shown here is derived from an EMBL/GenBank/DDBJ whole genome shotgun (WGS) entry which is preliminary data.</text>
</comment>
<evidence type="ECO:0000313" key="1">
    <source>
        <dbReference type="EMBL" id="CAK5078446.1"/>
    </source>
</evidence>
<evidence type="ECO:0000313" key="2">
    <source>
        <dbReference type="Proteomes" id="UP001497535"/>
    </source>
</evidence>
<keyword evidence="2" id="KW-1185">Reference proteome</keyword>
<name>A0ACB0ZHJ1_MELEN</name>
<dbReference type="EMBL" id="CAVMJV010000035">
    <property type="protein sequence ID" value="CAK5078446.1"/>
    <property type="molecule type" value="Genomic_DNA"/>
</dbReference>
<sequence length="862" mass="99218">MEFNATPEIEQYIEKFQHFVHLFFANEKIDLEEKFMENATVVYIEHRRPPAINSKGVKQKHTSSYGVYKFKLSESTMDELVSYAKVVIDGHLGAITFINKDDRTIDVTFEDNKGQILFDQRQKYTINIEFNDRQYRSFLRSLELLKSGRARFTIFPDAGNLISYEDYQKEFNYYFEKKVSKKVCSQVENKFDKMQNQAIYSIVRGVHGTVPFVLWGPPGTGKTVTIIECIKQLLEKNPANRILICTPSNMAADLIARRIYQMGILPATQMRRYYSLGKNVNDRDKDLDKIIKIENHIFIDEASQSFEPETLIPITRFATENTRVILCGDYQQLGAICKPYFLKVHKQTCCSLMERLLTTAIKQRVYTDGRTFCKLNESYRCHPSIIEFSSNNFYSGELMAVRGEERTGFCQWRYLPRKNFPIILHVVSKGAEVRQADGGRSFHNLEEVDVVIKYIDLIKKTMGDIKDSDIGVISPYKQQTSKIRELLCRRKDITVDSVECFQGSERRVIIISLSRSEQLGFLSEYKRINTSFTRAKELLVVIVSQAFINFCIANDAVTIDKFAGEDGREIDAEEMDNFKKTIMDSINSDLTARVERPGPRLKQSVPSQSNLEDDLNDLPSSNKSSPPRKLHGVHPTPLFKTRNDTTENKPKESNKSLNKQKENKNNDESKEWLSDDDEAGTEFWAKHFASCKPSNLRPYLSNGTFNDDIISEDEDEPKMSNSVRSESNNRRDFKKSKSVQKLEKKHQAVLMQEAQKQEAQKSNKQEKTASEGHKVNKRLVPVLNTSSSKMSMQKRHSVASILTDASLITDSEASQYCIKLIKYCQENDLDERIYSVDELADILLKTHFNALKQLKIDTFLNL</sequence>